<name>A0ABS6MDB2_9GAMM</name>
<feature type="chain" id="PRO_5045049911" evidence="1">
    <location>
        <begin position="22"/>
        <end position="149"/>
    </location>
</feature>
<dbReference type="RefSeq" id="WP_217335699.1">
    <property type="nucleotide sequence ID" value="NZ_JAHQZT010000020.1"/>
</dbReference>
<reference evidence="2 3" key="1">
    <citation type="submission" date="2021-06" db="EMBL/GenBank/DDBJ databases">
        <title>Bacterium isolated from marine sediment.</title>
        <authorList>
            <person name="Zhu K.-L."/>
            <person name="Du Z.-J."/>
            <person name="Liang Q.-Y."/>
        </authorList>
    </citation>
    <scope>NUCLEOTIDE SEQUENCE [LARGE SCALE GENOMIC DNA]</scope>
    <source>
        <strain evidence="2 3">A346</strain>
    </source>
</reference>
<dbReference type="InterPro" id="IPR002321">
    <property type="entry name" value="Cyt_c_II"/>
</dbReference>
<keyword evidence="1" id="KW-0732">Signal</keyword>
<organism evidence="2 3">
    <name type="scientific">Marinobacterium weihaiense</name>
    <dbReference type="NCBI Taxonomy" id="2851016"/>
    <lineage>
        <taxon>Bacteria</taxon>
        <taxon>Pseudomonadati</taxon>
        <taxon>Pseudomonadota</taxon>
        <taxon>Gammaproteobacteria</taxon>
        <taxon>Oceanospirillales</taxon>
        <taxon>Oceanospirillaceae</taxon>
        <taxon>Marinobacterium</taxon>
    </lineage>
</organism>
<dbReference type="Pfam" id="PF01322">
    <property type="entry name" value="Cytochrom_C_2"/>
    <property type="match status" value="1"/>
</dbReference>
<dbReference type="Proteomes" id="UP000755551">
    <property type="component" value="Unassembled WGS sequence"/>
</dbReference>
<accession>A0ABS6MDB2</accession>
<protein>
    <submittedName>
        <fullName evidence="2">Cytochrome c</fullName>
    </submittedName>
</protein>
<proteinExistence type="predicted"/>
<keyword evidence="3" id="KW-1185">Reference proteome</keyword>
<feature type="signal peptide" evidence="1">
    <location>
        <begin position="1"/>
        <end position="21"/>
    </location>
</feature>
<dbReference type="PIRSF" id="PIRSF000027">
    <property type="entry name" value="Cytc_c_prime"/>
    <property type="match status" value="1"/>
</dbReference>
<evidence type="ECO:0000256" key="1">
    <source>
        <dbReference type="SAM" id="SignalP"/>
    </source>
</evidence>
<dbReference type="PROSITE" id="PS51009">
    <property type="entry name" value="CYTCII"/>
    <property type="match status" value="1"/>
</dbReference>
<comment type="caution">
    <text evidence="2">The sequence shown here is derived from an EMBL/GenBank/DDBJ whole genome shotgun (WGS) entry which is preliminary data.</text>
</comment>
<gene>
    <name evidence="2" type="ORF">KTN04_13180</name>
</gene>
<evidence type="ECO:0000313" key="2">
    <source>
        <dbReference type="EMBL" id="MBV0934291.1"/>
    </source>
</evidence>
<sequence>MKIAATLGAGVLTLWASLVQAQTDVEKAIDYRQGVYRAMDWNLSPLAAMVQGRVEFDAAAFAERSERIRLLGSIVAEGFADADSGRGDTRASYRVWTNRDQFDELMTDMQARSKALSDAARAGKPREALRPLLGQLGQSCKACHDRFRD</sequence>
<dbReference type="InterPro" id="IPR012127">
    <property type="entry name" value="Cyt_c_prime"/>
</dbReference>
<dbReference type="EMBL" id="JAHQZT010000020">
    <property type="protein sequence ID" value="MBV0934291.1"/>
    <property type="molecule type" value="Genomic_DNA"/>
</dbReference>
<evidence type="ECO:0000313" key="3">
    <source>
        <dbReference type="Proteomes" id="UP000755551"/>
    </source>
</evidence>